<dbReference type="PANTHER" id="PTHR33495:SF2">
    <property type="entry name" value="ANTI-SIGMA FACTOR ANTAGONIST TM_1081-RELATED"/>
    <property type="match status" value="1"/>
</dbReference>
<dbReference type="Proteomes" id="UP001196870">
    <property type="component" value="Unassembled WGS sequence"/>
</dbReference>
<proteinExistence type="inferred from homology"/>
<dbReference type="Pfam" id="PF01740">
    <property type="entry name" value="STAS"/>
    <property type="match status" value="1"/>
</dbReference>
<dbReference type="PANTHER" id="PTHR33495">
    <property type="entry name" value="ANTI-SIGMA FACTOR ANTAGONIST TM_1081-RELATED-RELATED"/>
    <property type="match status" value="1"/>
</dbReference>
<feature type="domain" description="STAS" evidence="3">
    <location>
        <begin position="1"/>
        <end position="109"/>
    </location>
</feature>
<comment type="caution">
    <text evidence="4">The sequence shown here is derived from an EMBL/GenBank/DDBJ whole genome shotgun (WGS) entry which is preliminary data.</text>
</comment>
<gene>
    <name evidence="4" type="ORF">GXW71_25160</name>
</gene>
<protein>
    <recommendedName>
        <fullName evidence="2">Anti-sigma factor antagonist</fullName>
    </recommendedName>
</protein>
<dbReference type="InterPro" id="IPR003658">
    <property type="entry name" value="Anti-sigma_ant"/>
</dbReference>
<evidence type="ECO:0000259" key="3">
    <source>
        <dbReference type="PROSITE" id="PS50801"/>
    </source>
</evidence>
<dbReference type="InterPro" id="IPR036513">
    <property type="entry name" value="STAS_dom_sf"/>
</dbReference>
<dbReference type="SUPFAM" id="SSF52091">
    <property type="entry name" value="SpoIIaa-like"/>
    <property type="match status" value="1"/>
</dbReference>
<sequence>MKVTTEAKGGVLIHRISGRIDTATSPEAEGKLTAEVKQGKRVALDMNAVAYVSSAGLRVVLMAAKLAKANAGAVVLFGLQPTVREVFAISGFDRVVAIREDEAAALAVLGS</sequence>
<reference evidence="5" key="1">
    <citation type="journal article" date="2021" name="Syst. Appl. Microbiol.">
        <title>Roseomonas hellenica sp. nov., isolated from roots of wild-growing Alkanna tinctoria.</title>
        <authorList>
            <person name="Rat A."/>
            <person name="Naranjo H.D."/>
            <person name="Lebbe L."/>
            <person name="Cnockaert M."/>
            <person name="Krigas N."/>
            <person name="Grigoriadou K."/>
            <person name="Maloupa E."/>
            <person name="Willems A."/>
        </authorList>
    </citation>
    <scope>NUCLEOTIDE SEQUENCE [LARGE SCALE GENOMIC DNA]</scope>
    <source>
        <strain evidence="5">LMG 31523</strain>
    </source>
</reference>
<name>A0ABS5F526_9PROT</name>
<dbReference type="Gene3D" id="3.30.750.24">
    <property type="entry name" value="STAS domain"/>
    <property type="match status" value="1"/>
</dbReference>
<accession>A0ABS5F526</accession>
<organism evidence="4 5">
    <name type="scientific">Plastoroseomonas hellenica</name>
    <dbReference type="NCBI Taxonomy" id="2687306"/>
    <lineage>
        <taxon>Bacteria</taxon>
        <taxon>Pseudomonadati</taxon>
        <taxon>Pseudomonadota</taxon>
        <taxon>Alphaproteobacteria</taxon>
        <taxon>Acetobacterales</taxon>
        <taxon>Acetobacteraceae</taxon>
        <taxon>Plastoroseomonas</taxon>
    </lineage>
</organism>
<dbReference type="CDD" id="cd07043">
    <property type="entry name" value="STAS_anti-anti-sigma_factors"/>
    <property type="match status" value="1"/>
</dbReference>
<keyword evidence="5" id="KW-1185">Reference proteome</keyword>
<comment type="similarity">
    <text evidence="1 2">Belongs to the anti-sigma-factor antagonist family.</text>
</comment>
<evidence type="ECO:0000256" key="2">
    <source>
        <dbReference type="RuleBase" id="RU003749"/>
    </source>
</evidence>
<evidence type="ECO:0000256" key="1">
    <source>
        <dbReference type="ARBA" id="ARBA00009013"/>
    </source>
</evidence>
<dbReference type="PROSITE" id="PS50801">
    <property type="entry name" value="STAS"/>
    <property type="match status" value="1"/>
</dbReference>
<dbReference type="RefSeq" id="WP_211855448.1">
    <property type="nucleotide sequence ID" value="NZ_JAAGBB010000039.1"/>
</dbReference>
<dbReference type="InterPro" id="IPR002645">
    <property type="entry name" value="STAS_dom"/>
</dbReference>
<evidence type="ECO:0000313" key="5">
    <source>
        <dbReference type="Proteomes" id="UP001196870"/>
    </source>
</evidence>
<evidence type="ECO:0000313" key="4">
    <source>
        <dbReference type="EMBL" id="MBR0667669.1"/>
    </source>
</evidence>
<dbReference type="EMBL" id="JAAGBB010000039">
    <property type="protein sequence ID" value="MBR0667669.1"/>
    <property type="molecule type" value="Genomic_DNA"/>
</dbReference>
<dbReference type="NCBIfam" id="TIGR00377">
    <property type="entry name" value="ant_ant_sig"/>
    <property type="match status" value="1"/>
</dbReference>